<evidence type="ECO:0008006" key="7">
    <source>
        <dbReference type="Google" id="ProtNLM"/>
    </source>
</evidence>
<name>A0ABP0UA64_9BRYO</name>
<evidence type="ECO:0000256" key="3">
    <source>
        <dbReference type="ARBA" id="ARBA00023242"/>
    </source>
</evidence>
<dbReference type="Gene3D" id="2.40.50.140">
    <property type="entry name" value="Nucleic acid-binding proteins"/>
    <property type="match status" value="1"/>
</dbReference>
<organism evidence="5 6">
    <name type="scientific">Sphagnum troendelagicum</name>
    <dbReference type="NCBI Taxonomy" id="128251"/>
    <lineage>
        <taxon>Eukaryota</taxon>
        <taxon>Viridiplantae</taxon>
        <taxon>Streptophyta</taxon>
        <taxon>Embryophyta</taxon>
        <taxon>Bryophyta</taxon>
        <taxon>Sphagnophytina</taxon>
        <taxon>Sphagnopsida</taxon>
        <taxon>Sphagnales</taxon>
        <taxon>Sphagnaceae</taxon>
        <taxon>Sphagnum</taxon>
    </lineage>
</organism>
<dbReference type="PANTHER" id="PTHR10917">
    <property type="entry name" value="DNA-DIRECTED RNA POLYMERASES I, II, AND III SUBUNIT RPABC3"/>
    <property type="match status" value="1"/>
</dbReference>
<dbReference type="SMART" id="SM00658">
    <property type="entry name" value="RPOL8c"/>
    <property type="match status" value="1"/>
</dbReference>
<evidence type="ECO:0000256" key="4">
    <source>
        <dbReference type="PIRNR" id="PIRNR000779"/>
    </source>
</evidence>
<dbReference type="Pfam" id="PF03870">
    <property type="entry name" value="RNA_pol_Rpb8"/>
    <property type="match status" value="1"/>
</dbReference>
<protein>
    <recommendedName>
        <fullName evidence="7">DNA-directed RNA polymerases I, II, and III subunit RPABC3</fullName>
    </recommendedName>
</protein>
<sequence>MADSVLFEDIFTISVVDPDGKKFDRVSRLVAHSEQFDMDLLLDVNIDVYPIARSEKKFTLALAATLNLDGTQDDGTFDQTRRKSLADKYEYVMYGKVYKCTDASAAATAAGGGRRGSGATAKVEVYISFGGLLMCLKGEPNNLSNLLLDQRVYLLMRKVG</sequence>
<evidence type="ECO:0000313" key="6">
    <source>
        <dbReference type="Proteomes" id="UP001497512"/>
    </source>
</evidence>
<proteinExistence type="inferred from homology"/>
<dbReference type="SUPFAM" id="SSF50249">
    <property type="entry name" value="Nucleic acid-binding proteins"/>
    <property type="match status" value="1"/>
</dbReference>
<dbReference type="InterPro" id="IPR012340">
    <property type="entry name" value="NA-bd_OB-fold"/>
</dbReference>
<evidence type="ECO:0000313" key="5">
    <source>
        <dbReference type="EMBL" id="CAK9216178.1"/>
    </source>
</evidence>
<dbReference type="PIRSF" id="PIRSF000779">
    <property type="entry name" value="RNA_pol_Rpb8"/>
    <property type="match status" value="1"/>
</dbReference>
<keyword evidence="6" id="KW-1185">Reference proteome</keyword>
<dbReference type="InterPro" id="IPR005570">
    <property type="entry name" value="RPABC3"/>
</dbReference>
<dbReference type="EMBL" id="OZ019894">
    <property type="protein sequence ID" value="CAK9216178.1"/>
    <property type="molecule type" value="Genomic_DNA"/>
</dbReference>
<comment type="similarity">
    <text evidence="2 4">Belongs to the eukaryotic RPB8 RNA polymerase subunit family.</text>
</comment>
<dbReference type="PANTHER" id="PTHR10917:SF0">
    <property type="entry name" value="DNA-DIRECTED RNA POLYMERASES I, II, AND III SUBUNIT RPABC3"/>
    <property type="match status" value="1"/>
</dbReference>
<accession>A0ABP0UA64</accession>
<gene>
    <name evidence="5" type="ORF">CSSPTR1EN2_LOCUS13327</name>
</gene>
<evidence type="ECO:0000256" key="2">
    <source>
        <dbReference type="ARBA" id="ARBA00008912"/>
    </source>
</evidence>
<comment type="subcellular location">
    <subcellularLocation>
        <location evidence="1">Nucleus</location>
    </subcellularLocation>
</comment>
<keyword evidence="3 4" id="KW-0539">Nucleus</keyword>
<reference evidence="5" key="1">
    <citation type="submission" date="2024-02" db="EMBL/GenBank/DDBJ databases">
        <authorList>
            <consortium name="ELIXIR-Norway"/>
            <consortium name="Elixir Norway"/>
        </authorList>
    </citation>
    <scope>NUCLEOTIDE SEQUENCE</scope>
</reference>
<evidence type="ECO:0000256" key="1">
    <source>
        <dbReference type="ARBA" id="ARBA00004123"/>
    </source>
</evidence>
<dbReference type="Proteomes" id="UP001497512">
    <property type="component" value="Chromosome 2"/>
</dbReference>